<protein>
    <submittedName>
        <fullName evidence="1">Uncharacterized protein</fullName>
    </submittedName>
</protein>
<name>A0A4Q7P5E6_9BACT</name>
<evidence type="ECO:0000313" key="2">
    <source>
        <dbReference type="Proteomes" id="UP000292209"/>
    </source>
</evidence>
<gene>
    <name evidence="1" type="ORF">BC751_0765</name>
</gene>
<evidence type="ECO:0000313" key="1">
    <source>
        <dbReference type="EMBL" id="RZS95246.1"/>
    </source>
</evidence>
<accession>A0A4Q7P5E6</accession>
<sequence length="49" mass="6024">MWITLCLVIKFFVYLGFSNQEKQLRYLALDQLPIAFVKQLFTKYYTQNW</sequence>
<proteinExistence type="predicted"/>
<organism evidence="1 2">
    <name type="scientific">Cecembia calidifontis</name>
    <dbReference type="NCBI Taxonomy" id="1187080"/>
    <lineage>
        <taxon>Bacteria</taxon>
        <taxon>Pseudomonadati</taxon>
        <taxon>Bacteroidota</taxon>
        <taxon>Cytophagia</taxon>
        <taxon>Cytophagales</taxon>
        <taxon>Cyclobacteriaceae</taxon>
        <taxon>Cecembia</taxon>
    </lineage>
</organism>
<dbReference type="EMBL" id="SGXG01000001">
    <property type="protein sequence ID" value="RZS95246.1"/>
    <property type="molecule type" value="Genomic_DNA"/>
</dbReference>
<dbReference type="AlphaFoldDB" id="A0A4Q7P5E6"/>
<keyword evidence="2" id="KW-1185">Reference proteome</keyword>
<comment type="caution">
    <text evidence="1">The sequence shown here is derived from an EMBL/GenBank/DDBJ whole genome shotgun (WGS) entry which is preliminary data.</text>
</comment>
<dbReference type="Proteomes" id="UP000292209">
    <property type="component" value="Unassembled WGS sequence"/>
</dbReference>
<reference evidence="1 2" key="1">
    <citation type="submission" date="2019-02" db="EMBL/GenBank/DDBJ databases">
        <title>Genomic Encyclopedia of Archaeal and Bacterial Type Strains, Phase II (KMG-II): from individual species to whole genera.</title>
        <authorList>
            <person name="Goeker M."/>
        </authorList>
    </citation>
    <scope>NUCLEOTIDE SEQUENCE [LARGE SCALE GENOMIC DNA]</scope>
    <source>
        <strain evidence="1 2">DSM 21411</strain>
    </source>
</reference>